<proteinExistence type="predicted"/>
<organism evidence="1 2">
    <name type="scientific">Sphingomonas baiyangensis</name>
    <dbReference type="NCBI Taxonomy" id="2572576"/>
    <lineage>
        <taxon>Bacteria</taxon>
        <taxon>Pseudomonadati</taxon>
        <taxon>Pseudomonadota</taxon>
        <taxon>Alphaproteobacteria</taxon>
        <taxon>Sphingomonadales</taxon>
        <taxon>Sphingomonadaceae</taxon>
        <taxon>Sphingomonas</taxon>
    </lineage>
</organism>
<reference evidence="1 2" key="1">
    <citation type="submission" date="2019-04" db="EMBL/GenBank/DDBJ databases">
        <authorList>
            <person name="Yang Y."/>
            <person name="Wei D."/>
        </authorList>
    </citation>
    <scope>NUCLEOTIDE SEQUENCE [LARGE SCALE GENOMIC DNA]</scope>
    <source>
        <strain evidence="1 2">L-1-4w-11</strain>
    </source>
</reference>
<evidence type="ECO:0000313" key="1">
    <source>
        <dbReference type="EMBL" id="TKD50185.1"/>
    </source>
</evidence>
<keyword evidence="2" id="KW-1185">Reference proteome</keyword>
<name>A0A4U1L2E7_9SPHN</name>
<comment type="caution">
    <text evidence="1">The sequence shown here is derived from an EMBL/GenBank/DDBJ whole genome shotgun (WGS) entry which is preliminary data.</text>
</comment>
<protein>
    <submittedName>
        <fullName evidence="1">Uncharacterized protein</fullName>
    </submittedName>
</protein>
<evidence type="ECO:0000313" key="2">
    <source>
        <dbReference type="Proteomes" id="UP000309138"/>
    </source>
</evidence>
<sequence length="145" mass="16246">MADSEPLLFRATLGVLRPVTEAATEAVKASSGQTVRVEIKRTSGNVKRMSLYWVLLRIASEQLSDAVDGVMSTRLLHRRLKREYGLAKEVTSKRTGEIIDWDYDSISFASMAEHERAAFIDWTVARLSGWIGCDITDLRREAEAA</sequence>
<dbReference type="RefSeq" id="WP_136942128.1">
    <property type="nucleotide sequence ID" value="NZ_SWKR01000002.1"/>
</dbReference>
<dbReference type="AlphaFoldDB" id="A0A4U1L2E7"/>
<accession>A0A4U1L2E7</accession>
<gene>
    <name evidence="1" type="ORF">FBR43_05025</name>
</gene>
<dbReference type="EMBL" id="SWKR01000002">
    <property type="protein sequence ID" value="TKD50185.1"/>
    <property type="molecule type" value="Genomic_DNA"/>
</dbReference>
<dbReference type="Proteomes" id="UP000309138">
    <property type="component" value="Unassembled WGS sequence"/>
</dbReference>
<dbReference type="OrthoDB" id="7563948at2"/>